<dbReference type="PRINTS" id="PR00035">
    <property type="entry name" value="HTHGNTR"/>
</dbReference>
<name>A0A0M4GB07_9BACI</name>
<gene>
    <name evidence="9" type="ORF">AM592_15285</name>
</gene>
<dbReference type="InterPro" id="IPR015421">
    <property type="entry name" value="PyrdxlP-dep_Trfase_major"/>
</dbReference>
<keyword evidence="4" id="KW-0663">Pyridoxal phosphate</keyword>
<dbReference type="InterPro" id="IPR015424">
    <property type="entry name" value="PyrdxlP-dep_Trfase"/>
</dbReference>
<evidence type="ECO:0000256" key="6">
    <source>
        <dbReference type="ARBA" id="ARBA00023125"/>
    </source>
</evidence>
<evidence type="ECO:0000256" key="2">
    <source>
        <dbReference type="ARBA" id="ARBA00005384"/>
    </source>
</evidence>
<dbReference type="STRING" id="1441095.AM592_15285"/>
<dbReference type="InterPro" id="IPR051446">
    <property type="entry name" value="HTH_trans_reg/aminotransferase"/>
</dbReference>
<dbReference type="Pfam" id="PF00155">
    <property type="entry name" value="Aminotran_1_2"/>
    <property type="match status" value="1"/>
</dbReference>
<reference evidence="9 10" key="2">
    <citation type="journal article" date="2016" name="Int. J. Syst. Evol. Microbiol.">
        <title>Bacillus gobiensis sp. nov., isolated from a soil sample.</title>
        <authorList>
            <person name="Liu B."/>
            <person name="Liu G.H."/>
            <person name="Cetin S."/>
            <person name="Schumann P."/>
            <person name="Pan Z.Z."/>
            <person name="Chen Q.Q."/>
        </authorList>
    </citation>
    <scope>NUCLEOTIDE SEQUENCE [LARGE SCALE GENOMIC DNA]</scope>
    <source>
        <strain evidence="9 10">FJAT-4402</strain>
    </source>
</reference>
<comment type="cofactor">
    <cofactor evidence="1">
        <name>pyridoxal 5'-phosphate</name>
        <dbReference type="ChEBI" id="CHEBI:597326"/>
    </cofactor>
</comment>
<dbReference type="SMART" id="SM00345">
    <property type="entry name" value="HTH_GNTR"/>
    <property type="match status" value="1"/>
</dbReference>
<evidence type="ECO:0000313" key="9">
    <source>
        <dbReference type="EMBL" id="ALC82795.1"/>
    </source>
</evidence>
<reference evidence="10" key="1">
    <citation type="submission" date="2015-08" db="EMBL/GenBank/DDBJ databases">
        <title>Genome sequencing project for genomic taxonomy and phylogenomics of Bacillus-like bacteria.</title>
        <authorList>
            <person name="Liu B."/>
            <person name="Wang J."/>
            <person name="Zhu Y."/>
            <person name="Liu G."/>
            <person name="Chen Q."/>
            <person name="Chen Z."/>
            <person name="Lan J."/>
            <person name="Che J."/>
            <person name="Ge C."/>
            <person name="Shi H."/>
            <person name="Pan Z."/>
            <person name="Liu X."/>
        </authorList>
    </citation>
    <scope>NUCLEOTIDE SEQUENCE [LARGE SCALE GENOMIC DNA]</scope>
    <source>
        <strain evidence="10">FJAT-4402</strain>
    </source>
</reference>
<dbReference type="EMBL" id="CP012600">
    <property type="protein sequence ID" value="ALC82795.1"/>
    <property type="molecule type" value="Genomic_DNA"/>
</dbReference>
<dbReference type="SUPFAM" id="SSF53383">
    <property type="entry name" value="PLP-dependent transferases"/>
    <property type="match status" value="1"/>
</dbReference>
<dbReference type="AlphaFoldDB" id="A0A0M4GB07"/>
<dbReference type="InterPro" id="IPR000524">
    <property type="entry name" value="Tscrpt_reg_HTH_GntR"/>
</dbReference>
<dbReference type="InterPro" id="IPR036390">
    <property type="entry name" value="WH_DNA-bd_sf"/>
</dbReference>
<feature type="domain" description="HTH gntR-type" evidence="8">
    <location>
        <begin position="11"/>
        <end position="79"/>
    </location>
</feature>
<dbReference type="Gene3D" id="3.40.640.10">
    <property type="entry name" value="Type I PLP-dependent aspartate aminotransferase-like (Major domain)"/>
    <property type="match status" value="1"/>
</dbReference>
<evidence type="ECO:0000256" key="1">
    <source>
        <dbReference type="ARBA" id="ARBA00001933"/>
    </source>
</evidence>
<accession>A0A0M4GB07</accession>
<keyword evidence="10" id="KW-1185">Reference proteome</keyword>
<dbReference type="GO" id="GO:0003700">
    <property type="term" value="F:DNA-binding transcription factor activity"/>
    <property type="evidence" value="ECO:0007669"/>
    <property type="project" value="InterPro"/>
</dbReference>
<proteinExistence type="inferred from homology"/>
<protein>
    <submittedName>
        <fullName evidence="9">GntR family transcriptional regulator</fullName>
    </submittedName>
</protein>
<evidence type="ECO:0000256" key="4">
    <source>
        <dbReference type="ARBA" id="ARBA00022898"/>
    </source>
</evidence>
<dbReference type="PANTHER" id="PTHR46577:SF1">
    <property type="entry name" value="HTH-TYPE TRANSCRIPTIONAL REGULATORY PROTEIN GABR"/>
    <property type="match status" value="1"/>
</dbReference>
<dbReference type="PANTHER" id="PTHR46577">
    <property type="entry name" value="HTH-TYPE TRANSCRIPTIONAL REGULATORY PROTEIN GABR"/>
    <property type="match status" value="1"/>
</dbReference>
<dbReference type="GO" id="GO:0003677">
    <property type="term" value="F:DNA binding"/>
    <property type="evidence" value="ECO:0007669"/>
    <property type="project" value="UniProtKB-KW"/>
</dbReference>
<dbReference type="InterPro" id="IPR036388">
    <property type="entry name" value="WH-like_DNA-bd_sf"/>
</dbReference>
<evidence type="ECO:0000256" key="7">
    <source>
        <dbReference type="ARBA" id="ARBA00023163"/>
    </source>
</evidence>
<keyword evidence="3" id="KW-0808">Transferase</keyword>
<organism evidence="9 10">
    <name type="scientific">Bacillus gobiensis</name>
    <dbReference type="NCBI Taxonomy" id="1441095"/>
    <lineage>
        <taxon>Bacteria</taxon>
        <taxon>Bacillati</taxon>
        <taxon>Bacillota</taxon>
        <taxon>Bacilli</taxon>
        <taxon>Bacillales</taxon>
        <taxon>Bacillaceae</taxon>
        <taxon>Bacillus</taxon>
    </lineage>
</organism>
<keyword evidence="7" id="KW-0804">Transcription</keyword>
<keyword evidence="6" id="KW-0238">DNA-binding</keyword>
<dbReference type="Proteomes" id="UP000067625">
    <property type="component" value="Chromosome"/>
</dbReference>
<sequence>MLLSIDRCKNIPLIRQVYNEISGKILDGSLPAGEKLPSSRELAKAIHVSRNVVLEAYDLLMVEGFVFSKKGSVTYVAEGAFLKREYWEQPVSSPIHSVHKKEMIHFRSGIPDLRHFPRKIWARLSQAVWTEISDHTLGYGSPEGAEELRRELVSYLLKTRGVKCSKEQIVITSGATQALTIVGRMLLREDDPVVLEDPITDDIQQIFKNAGGNLYPVSVDEEGLDTSLLPENVIPAFTFVTPSHQFPLGGTLSIQRRIELLQFARKTNSYVVEDDYDSEFRYDGPPLSTLQRLDPHRVIYIGSFSKILSPALRIGYIILPSNLVEKCRSVKWFSDLHTPAPEQLVLARFLAAGHMDRYVSKMKKVYRQRRDLIINKLKEAFPADIQISGHSTGLHFIADFPFATFSENDLLQMEEDGVKLYSVEQHAITRGIHKGKLVIGYGHLNNEEIQQGIRCLKNAIDRLM</sequence>
<comment type="similarity">
    <text evidence="2">In the C-terminal section; belongs to the class-I pyridoxal-phosphate-dependent aminotransferase family.</text>
</comment>
<dbReference type="SUPFAM" id="SSF46785">
    <property type="entry name" value="Winged helix' DNA-binding domain"/>
    <property type="match status" value="1"/>
</dbReference>
<dbReference type="PROSITE" id="PS50949">
    <property type="entry name" value="HTH_GNTR"/>
    <property type="match status" value="1"/>
</dbReference>
<dbReference type="InterPro" id="IPR004839">
    <property type="entry name" value="Aminotransferase_I/II_large"/>
</dbReference>
<evidence type="ECO:0000256" key="5">
    <source>
        <dbReference type="ARBA" id="ARBA00023015"/>
    </source>
</evidence>
<evidence type="ECO:0000256" key="3">
    <source>
        <dbReference type="ARBA" id="ARBA00022576"/>
    </source>
</evidence>
<dbReference type="GO" id="GO:0008483">
    <property type="term" value="F:transaminase activity"/>
    <property type="evidence" value="ECO:0007669"/>
    <property type="project" value="UniProtKB-KW"/>
</dbReference>
<dbReference type="Gene3D" id="1.10.10.10">
    <property type="entry name" value="Winged helix-like DNA-binding domain superfamily/Winged helix DNA-binding domain"/>
    <property type="match status" value="1"/>
</dbReference>
<dbReference type="OrthoDB" id="9808770at2"/>
<dbReference type="CDD" id="cd07377">
    <property type="entry name" value="WHTH_GntR"/>
    <property type="match status" value="1"/>
</dbReference>
<evidence type="ECO:0000313" key="10">
    <source>
        <dbReference type="Proteomes" id="UP000067625"/>
    </source>
</evidence>
<evidence type="ECO:0000259" key="8">
    <source>
        <dbReference type="PROSITE" id="PS50949"/>
    </source>
</evidence>
<dbReference type="Pfam" id="PF00392">
    <property type="entry name" value="GntR"/>
    <property type="match status" value="1"/>
</dbReference>
<dbReference type="PATRIC" id="fig|1441095.3.peg.3371"/>
<dbReference type="CDD" id="cd00609">
    <property type="entry name" value="AAT_like"/>
    <property type="match status" value="1"/>
</dbReference>
<keyword evidence="5" id="KW-0805">Transcription regulation</keyword>
<dbReference type="GO" id="GO:0030170">
    <property type="term" value="F:pyridoxal phosphate binding"/>
    <property type="evidence" value="ECO:0007669"/>
    <property type="project" value="InterPro"/>
</dbReference>
<keyword evidence="3" id="KW-0032">Aminotransferase</keyword>